<evidence type="ECO:0000256" key="2">
    <source>
        <dbReference type="ARBA" id="ARBA00022475"/>
    </source>
</evidence>
<comment type="caution">
    <text evidence="10">The sequence shown here is derived from an EMBL/GenBank/DDBJ whole genome shotgun (WGS) entry which is preliminary data.</text>
</comment>
<evidence type="ECO:0000256" key="6">
    <source>
        <dbReference type="ARBA" id="ARBA00022989"/>
    </source>
</evidence>
<organism evidence="10 11">
    <name type="scientific">Candidatus Jettenia ecosi</name>
    <dbReference type="NCBI Taxonomy" id="2494326"/>
    <lineage>
        <taxon>Bacteria</taxon>
        <taxon>Pseudomonadati</taxon>
        <taxon>Planctomycetota</taxon>
        <taxon>Candidatus Brocadiia</taxon>
        <taxon>Candidatus Brocadiales</taxon>
        <taxon>Candidatus Brocadiaceae</taxon>
        <taxon>Candidatus Jettenia</taxon>
    </lineage>
</organism>
<feature type="transmembrane region" description="Helical" evidence="8">
    <location>
        <begin position="234"/>
        <end position="255"/>
    </location>
</feature>
<evidence type="ECO:0000256" key="8">
    <source>
        <dbReference type="SAM" id="Phobius"/>
    </source>
</evidence>
<keyword evidence="4" id="KW-0808">Transferase</keyword>
<proteinExistence type="predicted"/>
<gene>
    <name evidence="10" type="ORF">JETT_0171</name>
</gene>
<keyword evidence="7 8" id="KW-0472">Membrane</keyword>
<sequence>MIPNLFSKQRNGCMDQTGKDRISLTLILLIMSVLLLRGIYDPTVSGFADAERHLMDGAFILDFLREMPISNIYDFTTHYYARYPAISIGYHPPFFSCIEAMFNAIFGINIWSSRLAILLFALIGVSAWFKLIQRIFDTHTAFWASLLLITTPYLVQWEWYTMAEIPVLSMAMLTAYIFYRFLENEKPAYLYTTAITFSLTVWTKQTAVFIVLWFILYLIARRQFTSFIKRKETWIAGIIAVLLLTPLAIITFWLGDQNIDQSIAYTKHSRLSWENLKLYFFVLINSHLTWPFMILCGTGFGWAIWKRDNRCMYFILLIMSVYLFFTFLNAKTDRYPIFWIPAFCLFAALPIIYAQKYKIYYLVHVIVLVAIVIYQISYIYKKPLFYIRGYDEAVHYILRENKTSTIFFDGRHKNYFIYLMRVLDEKKSMYVLRGDKLLTSSSITPGHWLKIHAHSHDDIKRIFDKYGISYIVVEKEDWTGIEIHKELRSYLNSGPFRLIKEIPIETNRWQPQTLKIYQYLHAKSMTEDCLKLHLPSVGKTLNVSIQRD</sequence>
<dbReference type="GO" id="GO:0005886">
    <property type="term" value="C:plasma membrane"/>
    <property type="evidence" value="ECO:0007669"/>
    <property type="project" value="UniProtKB-SubCell"/>
</dbReference>
<evidence type="ECO:0000313" key="11">
    <source>
        <dbReference type="Proteomes" id="UP000319783"/>
    </source>
</evidence>
<dbReference type="GO" id="GO:0016763">
    <property type="term" value="F:pentosyltransferase activity"/>
    <property type="evidence" value="ECO:0007669"/>
    <property type="project" value="TreeGrafter"/>
</dbReference>
<dbReference type="InterPro" id="IPR038731">
    <property type="entry name" value="RgtA/B/C-like"/>
</dbReference>
<keyword evidence="6 8" id="KW-1133">Transmembrane helix</keyword>
<feature type="transmembrane region" description="Helical" evidence="8">
    <location>
        <begin position="335"/>
        <end position="353"/>
    </location>
</feature>
<dbReference type="AlphaFoldDB" id="A0A533QSD5"/>
<feature type="transmembrane region" description="Helical" evidence="8">
    <location>
        <begin position="311"/>
        <end position="328"/>
    </location>
</feature>
<dbReference type="InterPro" id="IPR050297">
    <property type="entry name" value="LipidA_mod_glycosyltrf_83"/>
</dbReference>
<dbReference type="Pfam" id="PF13231">
    <property type="entry name" value="PMT_2"/>
    <property type="match status" value="1"/>
</dbReference>
<feature type="transmembrane region" description="Helical" evidence="8">
    <location>
        <begin position="276"/>
        <end position="305"/>
    </location>
</feature>
<feature type="transmembrane region" description="Helical" evidence="8">
    <location>
        <begin position="194"/>
        <end position="219"/>
    </location>
</feature>
<feature type="domain" description="Glycosyltransferase RgtA/B/C/D-like" evidence="9">
    <location>
        <begin position="91"/>
        <end position="248"/>
    </location>
</feature>
<dbReference type="GO" id="GO:0009103">
    <property type="term" value="P:lipopolysaccharide biosynthetic process"/>
    <property type="evidence" value="ECO:0007669"/>
    <property type="project" value="UniProtKB-ARBA"/>
</dbReference>
<evidence type="ECO:0000313" key="10">
    <source>
        <dbReference type="EMBL" id="TLD43540.1"/>
    </source>
</evidence>
<dbReference type="EMBL" id="SULG01000002">
    <property type="protein sequence ID" value="TLD43540.1"/>
    <property type="molecule type" value="Genomic_DNA"/>
</dbReference>
<protein>
    <recommendedName>
        <fullName evidence="9">Glycosyltransferase RgtA/B/C/D-like domain-containing protein</fullName>
    </recommendedName>
</protein>
<evidence type="ECO:0000256" key="3">
    <source>
        <dbReference type="ARBA" id="ARBA00022676"/>
    </source>
</evidence>
<reference evidence="10 11" key="1">
    <citation type="submission" date="2019-04" db="EMBL/GenBank/DDBJ databases">
        <title>Genome of a novel bacterium Candidatus Jettenia ecosi reconstructed from metagenome of an anammox bioreactor.</title>
        <authorList>
            <person name="Mardanov A.V."/>
            <person name="Beletsky A.V."/>
            <person name="Ravin N.V."/>
            <person name="Botchkova E.A."/>
            <person name="Litti Y.V."/>
            <person name="Nozhevnikova A.N."/>
        </authorList>
    </citation>
    <scope>NUCLEOTIDE SEQUENCE [LARGE SCALE GENOMIC DNA]</scope>
    <source>
        <strain evidence="10">J2</strain>
    </source>
</reference>
<keyword evidence="3" id="KW-0328">Glycosyltransferase</keyword>
<keyword evidence="5 8" id="KW-0812">Transmembrane</keyword>
<evidence type="ECO:0000256" key="4">
    <source>
        <dbReference type="ARBA" id="ARBA00022679"/>
    </source>
</evidence>
<feature type="transmembrane region" description="Helical" evidence="8">
    <location>
        <begin position="111"/>
        <end position="129"/>
    </location>
</feature>
<dbReference type="PANTHER" id="PTHR33908">
    <property type="entry name" value="MANNOSYLTRANSFERASE YKCB-RELATED"/>
    <property type="match status" value="1"/>
</dbReference>
<keyword evidence="2" id="KW-1003">Cell membrane</keyword>
<evidence type="ECO:0000256" key="5">
    <source>
        <dbReference type="ARBA" id="ARBA00022692"/>
    </source>
</evidence>
<name>A0A533QSD5_9BACT</name>
<evidence type="ECO:0000259" key="9">
    <source>
        <dbReference type="Pfam" id="PF13231"/>
    </source>
</evidence>
<dbReference type="Proteomes" id="UP000319783">
    <property type="component" value="Unassembled WGS sequence"/>
</dbReference>
<dbReference type="PANTHER" id="PTHR33908:SF11">
    <property type="entry name" value="MEMBRANE PROTEIN"/>
    <property type="match status" value="1"/>
</dbReference>
<feature type="transmembrane region" description="Helical" evidence="8">
    <location>
        <begin position="21"/>
        <end position="40"/>
    </location>
</feature>
<feature type="transmembrane region" description="Helical" evidence="8">
    <location>
        <begin position="359"/>
        <end position="380"/>
    </location>
</feature>
<accession>A0A533QSD5</accession>
<comment type="subcellular location">
    <subcellularLocation>
        <location evidence="1">Cell membrane</location>
        <topology evidence="1">Multi-pass membrane protein</topology>
    </subcellularLocation>
</comment>
<evidence type="ECO:0000256" key="1">
    <source>
        <dbReference type="ARBA" id="ARBA00004651"/>
    </source>
</evidence>
<evidence type="ECO:0000256" key="7">
    <source>
        <dbReference type="ARBA" id="ARBA00023136"/>
    </source>
</evidence>
<feature type="transmembrane region" description="Helical" evidence="8">
    <location>
        <begin position="141"/>
        <end position="159"/>
    </location>
</feature>